<accession>A0A848DJK7</accession>
<protein>
    <submittedName>
        <fullName evidence="4">Choline oxidase</fullName>
    </submittedName>
</protein>
<evidence type="ECO:0000256" key="2">
    <source>
        <dbReference type="PIRSR" id="PIRSR000137-2"/>
    </source>
</evidence>
<comment type="caution">
    <text evidence="4">The sequence shown here is derived from an EMBL/GenBank/DDBJ whole genome shotgun (WGS) entry which is preliminary data.</text>
</comment>
<dbReference type="Pfam" id="PF00732">
    <property type="entry name" value="GMC_oxred_N"/>
    <property type="match status" value="1"/>
</dbReference>
<dbReference type="PIRSF" id="PIRSF000137">
    <property type="entry name" value="Alcohol_oxidase"/>
    <property type="match status" value="1"/>
</dbReference>
<dbReference type="GO" id="GO:0050660">
    <property type="term" value="F:flavin adenine dinucleotide binding"/>
    <property type="evidence" value="ECO:0007669"/>
    <property type="project" value="InterPro"/>
</dbReference>
<evidence type="ECO:0000256" key="1">
    <source>
        <dbReference type="ARBA" id="ARBA00010790"/>
    </source>
</evidence>
<dbReference type="InterPro" id="IPR012132">
    <property type="entry name" value="GMC_OxRdtase"/>
</dbReference>
<keyword evidence="2" id="KW-0274">FAD</keyword>
<proteinExistence type="inferred from homology"/>
<keyword evidence="2" id="KW-0285">Flavoprotein</keyword>
<dbReference type="Pfam" id="PF05199">
    <property type="entry name" value="GMC_oxred_C"/>
    <property type="match status" value="1"/>
</dbReference>
<dbReference type="InterPro" id="IPR036188">
    <property type="entry name" value="FAD/NAD-bd_sf"/>
</dbReference>
<dbReference type="PANTHER" id="PTHR11552">
    <property type="entry name" value="GLUCOSE-METHANOL-CHOLINE GMC OXIDOREDUCTASE"/>
    <property type="match status" value="1"/>
</dbReference>
<feature type="domain" description="Glucose-methanol-choline oxidoreductase N-terminal" evidence="3">
    <location>
        <begin position="258"/>
        <end position="272"/>
    </location>
</feature>
<dbReference type="PROSITE" id="PS00624">
    <property type="entry name" value="GMC_OXRED_2"/>
    <property type="match status" value="1"/>
</dbReference>
<gene>
    <name evidence="4" type="ORF">HF519_13995</name>
</gene>
<dbReference type="AlphaFoldDB" id="A0A848DJK7"/>
<evidence type="ECO:0000259" key="3">
    <source>
        <dbReference type="PROSITE" id="PS00624"/>
    </source>
</evidence>
<dbReference type="InterPro" id="IPR000172">
    <property type="entry name" value="GMC_OxRdtase_N"/>
</dbReference>
<dbReference type="Gene3D" id="3.30.410.40">
    <property type="match status" value="1"/>
</dbReference>
<comment type="cofactor">
    <cofactor evidence="2">
        <name>FAD</name>
        <dbReference type="ChEBI" id="CHEBI:57692"/>
    </cofactor>
</comment>
<dbReference type="EMBL" id="JAAXKZ010000045">
    <property type="protein sequence ID" value="NMH92661.1"/>
    <property type="molecule type" value="Genomic_DNA"/>
</dbReference>
<name>A0A848DJK7_9PSEU</name>
<sequence length="517" mass="57012">MTATFDYVVVGGGSAGCALAARLSEDPDTTVCLLEAGPSDVDDPNILELGEWMHLLDSGYDWDYPVEPQQRGNSFLRHARAKVLGGCSSHNSCIAFWPPREDLDEWAAKGCTGWSADECWPLVARLESNDGPWEGHGRSGPVKIRQVPPDDPCGAAVLEAAAAVGMPTVRFNEGVTVLEGAGFFQINADEDNHRMSSSHAYLHPILEERSNLEVRVSAWAKQIRFDDDRRATAVDYLDSATFHYESVTARREIIASSGAIDTPKLLMLSGIGPGEHLRDFGLDVLVDSPGVGANLDDHVEGLVMWEAAKPMVTRSTQWWEAGLFHRTEPGLDRPDLMMHYGSVPFDLNTLRWGYPTTENGFCLTPNVTRGRSRGTVRLRTRDFRDRARVDPRYFTDAEDHDMHVMLTGVKLARQIAQQPALAEWIARELAPGPDAVTDDELVDYIAKTHNTVYHPACTARMGPDSDPDAVVDPWLRVRGVDGLRVADASIMPFLPAINPNITVMMIGEKCADLIRGR</sequence>
<dbReference type="PANTHER" id="PTHR11552:SF152">
    <property type="entry name" value="OXIDASE (CODA), PUTATIVE (AFU_ORTHOLOGUE AFUA_8G04090)-RELATED"/>
    <property type="match status" value="1"/>
</dbReference>
<comment type="similarity">
    <text evidence="1">Belongs to the GMC oxidoreductase family.</text>
</comment>
<dbReference type="InterPro" id="IPR007867">
    <property type="entry name" value="GMC_OxRtase_C"/>
</dbReference>
<reference evidence="4 5" key="1">
    <citation type="submission" date="2020-04" db="EMBL/GenBank/DDBJ databases">
        <authorList>
            <person name="Klaysubun C."/>
            <person name="Duangmal K."/>
            <person name="Lipun K."/>
        </authorList>
    </citation>
    <scope>NUCLEOTIDE SEQUENCE [LARGE SCALE GENOMIC DNA]</scope>
    <source>
        <strain evidence="4 5">DSM 45300</strain>
    </source>
</reference>
<keyword evidence="5" id="KW-1185">Reference proteome</keyword>
<organism evidence="4 5">
    <name type="scientific">Pseudonocardia bannensis</name>
    <dbReference type="NCBI Taxonomy" id="630973"/>
    <lineage>
        <taxon>Bacteria</taxon>
        <taxon>Bacillati</taxon>
        <taxon>Actinomycetota</taxon>
        <taxon>Actinomycetes</taxon>
        <taxon>Pseudonocardiales</taxon>
        <taxon>Pseudonocardiaceae</taxon>
        <taxon>Pseudonocardia</taxon>
    </lineage>
</organism>
<evidence type="ECO:0000313" key="5">
    <source>
        <dbReference type="Proteomes" id="UP000586918"/>
    </source>
</evidence>
<evidence type="ECO:0000313" key="4">
    <source>
        <dbReference type="EMBL" id="NMH92661.1"/>
    </source>
</evidence>
<feature type="binding site" evidence="2">
    <location>
        <position position="83"/>
    </location>
    <ligand>
        <name>FAD</name>
        <dbReference type="ChEBI" id="CHEBI:57692"/>
    </ligand>
</feature>
<dbReference type="RefSeq" id="WP_169413372.1">
    <property type="nucleotide sequence ID" value="NZ_JAAXKZ010000045.1"/>
</dbReference>
<dbReference type="Gene3D" id="3.50.50.60">
    <property type="entry name" value="FAD/NAD(P)-binding domain"/>
    <property type="match status" value="1"/>
</dbReference>
<dbReference type="GO" id="GO:0016614">
    <property type="term" value="F:oxidoreductase activity, acting on CH-OH group of donors"/>
    <property type="evidence" value="ECO:0007669"/>
    <property type="project" value="InterPro"/>
</dbReference>
<dbReference type="SUPFAM" id="SSF51905">
    <property type="entry name" value="FAD/NAD(P)-binding domain"/>
    <property type="match status" value="1"/>
</dbReference>
<dbReference type="Proteomes" id="UP000586918">
    <property type="component" value="Unassembled WGS sequence"/>
</dbReference>
<dbReference type="SUPFAM" id="SSF54373">
    <property type="entry name" value="FAD-linked reductases, C-terminal domain"/>
    <property type="match status" value="1"/>
</dbReference>